<reference evidence="3" key="1">
    <citation type="journal article" date="2014" name="Nat. Commun.">
        <title>Genomic adaptations of the halophilic Dead Sea filamentous fungus Eurotium rubrum.</title>
        <authorList>
            <person name="Kis-Papo T."/>
            <person name="Weig A.R."/>
            <person name="Riley R."/>
            <person name="Persoh D."/>
            <person name="Salamov A."/>
            <person name="Sun H."/>
            <person name="Lipzen A."/>
            <person name="Wasser S.P."/>
            <person name="Rambold G."/>
            <person name="Grigoriev I.V."/>
            <person name="Nevo E."/>
        </authorList>
    </citation>
    <scope>NUCLEOTIDE SEQUENCE [LARGE SCALE GENOMIC DNA]</scope>
    <source>
        <strain evidence="3">CBS 135680</strain>
    </source>
</reference>
<dbReference type="Pfam" id="PF07534">
    <property type="entry name" value="TLD"/>
    <property type="match status" value="1"/>
</dbReference>
<gene>
    <name evidence="2" type="ORF">EURHEDRAFT_410596</name>
</gene>
<feature type="domain" description="TLDc" evidence="1">
    <location>
        <begin position="124"/>
        <end position="261"/>
    </location>
</feature>
<dbReference type="AlphaFoldDB" id="A0A017SJ73"/>
<dbReference type="STRING" id="1388766.A0A017SJ73"/>
<protein>
    <recommendedName>
        <fullName evidence="1">TLDc domain-containing protein</fullName>
    </recommendedName>
</protein>
<evidence type="ECO:0000313" key="2">
    <source>
        <dbReference type="EMBL" id="EYE96811.1"/>
    </source>
</evidence>
<organism evidence="2 3">
    <name type="scientific">Aspergillus ruber (strain CBS 135680)</name>
    <dbReference type="NCBI Taxonomy" id="1388766"/>
    <lineage>
        <taxon>Eukaryota</taxon>
        <taxon>Fungi</taxon>
        <taxon>Dikarya</taxon>
        <taxon>Ascomycota</taxon>
        <taxon>Pezizomycotina</taxon>
        <taxon>Eurotiomycetes</taxon>
        <taxon>Eurotiomycetidae</taxon>
        <taxon>Eurotiales</taxon>
        <taxon>Aspergillaceae</taxon>
        <taxon>Aspergillus</taxon>
        <taxon>Aspergillus subgen. Aspergillus</taxon>
    </lineage>
</organism>
<name>A0A017SJ73_ASPRC</name>
<dbReference type="OrthoDB" id="5377405at2759"/>
<dbReference type="EMBL" id="KK088417">
    <property type="protein sequence ID" value="EYE96811.1"/>
    <property type="molecule type" value="Genomic_DNA"/>
</dbReference>
<dbReference type="Proteomes" id="UP000019804">
    <property type="component" value="Unassembled WGS sequence"/>
</dbReference>
<accession>A0A017SJ73</accession>
<evidence type="ECO:0000259" key="1">
    <source>
        <dbReference type="Pfam" id="PF07534"/>
    </source>
</evidence>
<sequence>MLLITQFGKPVAQIEQDANLDRVADCVVRAFAQVPGMGITWEMFNQAINKTPEFFRGYHRLLFSLYKPYDENDTKTPLTPPKLGSIATLPVFSQLGMILIETLSIPGLQLHKHYDLDENMSTTNVAALAEQITTIPAEEAAIILLISGYLTQTNEGVVFGYHLPWYDSPDKEGRNHCLLFQLSPVHDMFRGYNAERPGFKVEKNGSLIFGEKGNGVALVFERKLKRMTVLHSVPSGNEIYGATSWRGDWEMDVQVEEIEMWLEV</sequence>
<evidence type="ECO:0000313" key="3">
    <source>
        <dbReference type="Proteomes" id="UP000019804"/>
    </source>
</evidence>
<dbReference type="GeneID" id="63696518"/>
<proteinExistence type="predicted"/>
<dbReference type="RefSeq" id="XP_040640499.1">
    <property type="nucleotide sequence ID" value="XM_040781394.1"/>
</dbReference>
<keyword evidence="3" id="KW-1185">Reference proteome</keyword>
<dbReference type="HOGENOM" id="CLU_1053678_0_0_1"/>
<dbReference type="InterPro" id="IPR006571">
    <property type="entry name" value="TLDc_dom"/>
</dbReference>